<gene>
    <name evidence="1" type="ORF">MENTE1834_LOCUS17978</name>
</gene>
<reference evidence="1" key="1">
    <citation type="submission" date="2023-11" db="EMBL/GenBank/DDBJ databases">
        <authorList>
            <person name="Poullet M."/>
        </authorList>
    </citation>
    <scope>NUCLEOTIDE SEQUENCE</scope>
    <source>
        <strain evidence="1">E1834</strain>
    </source>
</reference>
<sequence length="121" mass="13866">MSIGLENCSTENSTEFYSHCTSICNENDEAFKLLISFNNNDIFGCGLVYPPTNLTNEFPYIFFTKNGKQIGKGILLKEYSDSYQPHVWLKSCSVEANFGDDLETKPFTYDISKHTILKEFY</sequence>
<name>A0ACB0YXK7_MELEN</name>
<proteinExistence type="predicted"/>
<protein>
    <submittedName>
        <fullName evidence="1">Uncharacterized protein</fullName>
    </submittedName>
</protein>
<organism evidence="1 2">
    <name type="scientific">Meloidogyne enterolobii</name>
    <name type="common">Root-knot nematode worm</name>
    <name type="synonym">Meloidogyne mayaguensis</name>
    <dbReference type="NCBI Taxonomy" id="390850"/>
    <lineage>
        <taxon>Eukaryota</taxon>
        <taxon>Metazoa</taxon>
        <taxon>Ecdysozoa</taxon>
        <taxon>Nematoda</taxon>
        <taxon>Chromadorea</taxon>
        <taxon>Rhabditida</taxon>
        <taxon>Tylenchina</taxon>
        <taxon>Tylenchomorpha</taxon>
        <taxon>Tylenchoidea</taxon>
        <taxon>Meloidogynidae</taxon>
        <taxon>Meloidogyninae</taxon>
        <taxon>Meloidogyne</taxon>
    </lineage>
</organism>
<dbReference type="Proteomes" id="UP001497535">
    <property type="component" value="Unassembled WGS sequence"/>
</dbReference>
<comment type="caution">
    <text evidence="1">The sequence shown here is derived from an EMBL/GenBank/DDBJ whole genome shotgun (WGS) entry which is preliminary data.</text>
</comment>
<evidence type="ECO:0000313" key="1">
    <source>
        <dbReference type="EMBL" id="CAK5067939.1"/>
    </source>
</evidence>
<accession>A0ACB0YXK7</accession>
<dbReference type="EMBL" id="CAVMJV010000020">
    <property type="protein sequence ID" value="CAK5067939.1"/>
    <property type="molecule type" value="Genomic_DNA"/>
</dbReference>
<keyword evidence="2" id="KW-1185">Reference proteome</keyword>
<evidence type="ECO:0000313" key="2">
    <source>
        <dbReference type="Proteomes" id="UP001497535"/>
    </source>
</evidence>